<gene>
    <name evidence="1" type="ORF">E4680_13710</name>
</gene>
<dbReference type="AlphaFoldDB" id="A0A4Z0F6M2"/>
<proteinExistence type="predicted"/>
<dbReference type="EMBL" id="SRIO01000051">
    <property type="protein sequence ID" value="TFZ80735.1"/>
    <property type="molecule type" value="Genomic_DNA"/>
</dbReference>
<accession>A0A4Z0F6M2</accession>
<comment type="caution">
    <text evidence="1">The sequence shown here is derived from an EMBL/GenBank/DDBJ whole genome shotgun (WGS) entry which is preliminary data.</text>
</comment>
<evidence type="ECO:0000313" key="2">
    <source>
        <dbReference type="Proteomes" id="UP000297890"/>
    </source>
</evidence>
<organism evidence="1 2">
    <name type="scientific">Candidatus Macondimonas diazotrophica</name>
    <dbReference type="NCBI Taxonomy" id="2305248"/>
    <lineage>
        <taxon>Bacteria</taxon>
        <taxon>Pseudomonadati</taxon>
        <taxon>Pseudomonadota</taxon>
        <taxon>Gammaproteobacteria</taxon>
        <taxon>Chromatiales</taxon>
        <taxon>Ectothiorhodospiraceae</taxon>
        <taxon>Candidatus Macondimonas</taxon>
    </lineage>
</organism>
<dbReference type="Proteomes" id="UP000297890">
    <property type="component" value="Unassembled WGS sequence"/>
</dbReference>
<protein>
    <submittedName>
        <fullName evidence="1">Uncharacterized protein</fullName>
    </submittedName>
</protein>
<reference evidence="1 2" key="1">
    <citation type="journal article" date="2019" name="ISME J.">
        <title>Candidatus Macondimonas diazotrophica, a novel gammaproteobacterial genus dominating crude-oil-contaminated coastal sediments.</title>
        <authorList>
            <person name="Karthikeyan S."/>
            <person name="Konstantinidis K."/>
        </authorList>
    </citation>
    <scope>NUCLEOTIDE SEQUENCE [LARGE SCALE GENOMIC DNA]</scope>
    <source>
        <strain evidence="1 2">KTK01</strain>
    </source>
</reference>
<dbReference type="RefSeq" id="WP_135282987.1">
    <property type="nucleotide sequence ID" value="NZ_SRIO01000051.1"/>
</dbReference>
<keyword evidence="2" id="KW-1185">Reference proteome</keyword>
<evidence type="ECO:0000313" key="1">
    <source>
        <dbReference type="EMBL" id="TFZ80735.1"/>
    </source>
</evidence>
<name>A0A4Z0F6M2_9GAMM</name>
<sequence>MIRADQFAVASGAVSRILMPLRSDMRVTVYTSGTARLYVSTTPLTVINADVSAGTLTPANLASRSGTASAWIELPYFVSASISGYTAALVVAESGAATVETTQYFAEQQIRSGLTAEVSLSTQQVGVWGHGEALSLPFAALQLESIAISNADSRDVGQTQWIDGSRSYSAGGRSYGTISARIAERDSPGYDAAIVAAFSSAEYALRIDRKSANGLIAESTLLAVLATSTGERQAQVEQLRSVPLEFQISRPPLRINF</sequence>